<proteinExistence type="inferred from homology"/>
<comment type="similarity">
    <text evidence="2">Belongs to the nucleoporin NSP1/NUP62 family.</text>
</comment>
<keyword evidence="7" id="KW-0906">Nuclear pore complex</keyword>
<protein>
    <submittedName>
        <fullName evidence="11">Nuclear pore glycoprotein p62-like</fullName>
    </submittedName>
</protein>
<dbReference type="OrthoDB" id="344345at2759"/>
<evidence type="ECO:0000256" key="6">
    <source>
        <dbReference type="ARBA" id="ARBA00023010"/>
    </source>
</evidence>
<dbReference type="PANTHER" id="PTHR12084:SF0">
    <property type="entry name" value="NUCLEAR PORE GLYCOPROTEIN P62"/>
    <property type="match status" value="1"/>
</dbReference>
<dbReference type="GO" id="GO:0044613">
    <property type="term" value="C:nuclear pore central transport channel"/>
    <property type="evidence" value="ECO:0007669"/>
    <property type="project" value="TreeGrafter"/>
</dbReference>
<gene>
    <name evidence="11" type="primary">LOC102841777</name>
</gene>
<evidence type="ECO:0000256" key="4">
    <source>
        <dbReference type="ARBA" id="ARBA00022816"/>
    </source>
</evidence>
<dbReference type="GO" id="GO:0005543">
    <property type="term" value="F:phospholipid binding"/>
    <property type="evidence" value="ECO:0007669"/>
    <property type="project" value="TreeGrafter"/>
</dbReference>
<feature type="domain" description="Nucleoporin NSP1-like C-terminal" evidence="9">
    <location>
        <begin position="10"/>
        <end position="115"/>
    </location>
</feature>
<dbReference type="Pfam" id="PF05064">
    <property type="entry name" value="Nsp1_C"/>
    <property type="match status" value="1"/>
</dbReference>
<name>A0A9B0U0A7_CHRAS</name>
<keyword evidence="5" id="KW-0653">Protein transport</keyword>
<dbReference type="InterPro" id="IPR026010">
    <property type="entry name" value="NSP1/NUP62"/>
</dbReference>
<evidence type="ECO:0000256" key="8">
    <source>
        <dbReference type="ARBA" id="ARBA00023242"/>
    </source>
</evidence>
<dbReference type="Proteomes" id="UP000504623">
    <property type="component" value="Unplaced"/>
</dbReference>
<reference evidence="11" key="1">
    <citation type="submission" date="2025-08" db="UniProtKB">
        <authorList>
            <consortium name="RefSeq"/>
        </authorList>
    </citation>
    <scope>IDENTIFICATION</scope>
    <source>
        <tissue evidence="11">Spleen</tissue>
    </source>
</reference>
<dbReference type="GeneID" id="102841777"/>
<dbReference type="Gene3D" id="1.20.5.170">
    <property type="match status" value="1"/>
</dbReference>
<evidence type="ECO:0000259" key="9">
    <source>
        <dbReference type="Pfam" id="PF05064"/>
    </source>
</evidence>
<evidence type="ECO:0000256" key="3">
    <source>
        <dbReference type="ARBA" id="ARBA00022448"/>
    </source>
</evidence>
<evidence type="ECO:0000313" key="10">
    <source>
        <dbReference type="Proteomes" id="UP000504623"/>
    </source>
</evidence>
<organism evidence="10 11">
    <name type="scientific">Chrysochloris asiatica</name>
    <name type="common">Cape golden mole</name>
    <dbReference type="NCBI Taxonomy" id="185453"/>
    <lineage>
        <taxon>Eukaryota</taxon>
        <taxon>Metazoa</taxon>
        <taxon>Chordata</taxon>
        <taxon>Craniata</taxon>
        <taxon>Vertebrata</taxon>
        <taxon>Euteleostomi</taxon>
        <taxon>Mammalia</taxon>
        <taxon>Eutheria</taxon>
        <taxon>Afrotheria</taxon>
        <taxon>Chrysochloridae</taxon>
        <taxon>Chrysochlorinae</taxon>
        <taxon>Chrysochloris</taxon>
    </lineage>
</organism>
<dbReference type="AlphaFoldDB" id="A0A9B0U0A7"/>
<dbReference type="GO" id="GO:0006405">
    <property type="term" value="P:RNA export from nucleus"/>
    <property type="evidence" value="ECO:0007669"/>
    <property type="project" value="TreeGrafter"/>
</dbReference>
<evidence type="ECO:0000256" key="7">
    <source>
        <dbReference type="ARBA" id="ARBA00023132"/>
    </source>
</evidence>
<keyword evidence="8" id="KW-0539">Nucleus</keyword>
<evidence type="ECO:0000256" key="2">
    <source>
        <dbReference type="ARBA" id="ARBA00005911"/>
    </source>
</evidence>
<keyword evidence="4" id="KW-0509">mRNA transport</keyword>
<accession>A0A9B0U0A7</accession>
<evidence type="ECO:0000256" key="1">
    <source>
        <dbReference type="ARBA" id="ARBA00004567"/>
    </source>
</evidence>
<comment type="subcellular location">
    <subcellularLocation>
        <location evidence="1">Nucleus</location>
        <location evidence="1">Nuclear pore complex</location>
    </subcellularLocation>
</comment>
<dbReference type="InterPro" id="IPR007758">
    <property type="entry name" value="Nucleoporin_NSP1_C"/>
</dbReference>
<keyword evidence="6" id="KW-0811">Translocation</keyword>
<dbReference type="GO" id="GO:0006606">
    <property type="term" value="P:protein import into nucleus"/>
    <property type="evidence" value="ECO:0007669"/>
    <property type="project" value="TreeGrafter"/>
</dbReference>
<keyword evidence="10" id="KW-1185">Reference proteome</keyword>
<sequence>MVLVSSGSELSIVTPLMTYRKLESLISRWNLELENHEKHFLHHATRVNAWDRTLIDNGDKIITLHGEVEKVKLCQKRLETELDFILSQHSELEDLLIPLEESVKDESGSNNLQYAVGQHEWTYKLAENTDAQLKLISQDLKDIIGYLNAFESPTDTTDPIQQICKILNAQMESLQHIDQNSGLLQRKVEEITQVFQDYHRSENYYNMRTAFD</sequence>
<keyword evidence="3" id="KW-0813">Transport</keyword>
<dbReference type="GO" id="GO:0017056">
    <property type="term" value="F:structural constituent of nuclear pore"/>
    <property type="evidence" value="ECO:0007669"/>
    <property type="project" value="InterPro"/>
</dbReference>
<dbReference type="RefSeq" id="XP_006871130.1">
    <property type="nucleotide sequence ID" value="XM_006871068.1"/>
</dbReference>
<dbReference type="GO" id="GO:0051028">
    <property type="term" value="P:mRNA transport"/>
    <property type="evidence" value="ECO:0007669"/>
    <property type="project" value="UniProtKB-KW"/>
</dbReference>
<evidence type="ECO:0000313" key="11">
    <source>
        <dbReference type="RefSeq" id="XP_006871130.1"/>
    </source>
</evidence>
<evidence type="ECO:0000256" key="5">
    <source>
        <dbReference type="ARBA" id="ARBA00022927"/>
    </source>
</evidence>
<dbReference type="FunFam" id="1.20.5.170:FF:000040">
    <property type="entry name" value="Nuclear pore glycoprotein p62"/>
    <property type="match status" value="1"/>
</dbReference>
<dbReference type="PANTHER" id="PTHR12084">
    <property type="entry name" value="NUCLEAR PORE GLYCOPROTEIN P62-RELATED"/>
    <property type="match status" value="1"/>
</dbReference>